<dbReference type="RefSeq" id="WP_238272536.1">
    <property type="nucleotide sequence ID" value="NZ_BPQG01000050.1"/>
</dbReference>
<dbReference type="Proteomes" id="UP001055117">
    <property type="component" value="Unassembled WGS sequence"/>
</dbReference>
<feature type="transmembrane region" description="Helical" evidence="1">
    <location>
        <begin position="21"/>
        <end position="41"/>
    </location>
</feature>
<feature type="transmembrane region" description="Helical" evidence="1">
    <location>
        <begin position="77"/>
        <end position="98"/>
    </location>
</feature>
<dbReference type="PANTHER" id="PTHR36974:SF1">
    <property type="entry name" value="DOXX FAMILY MEMBRANE PROTEIN"/>
    <property type="match status" value="1"/>
</dbReference>
<keyword evidence="1" id="KW-0472">Membrane</keyword>
<keyword evidence="1" id="KW-0812">Transmembrane</keyword>
<evidence type="ECO:0000313" key="3">
    <source>
        <dbReference type="Proteomes" id="UP001055117"/>
    </source>
</evidence>
<dbReference type="PANTHER" id="PTHR36974">
    <property type="entry name" value="MEMBRANE PROTEIN-RELATED"/>
    <property type="match status" value="1"/>
</dbReference>
<proteinExistence type="predicted"/>
<evidence type="ECO:0000256" key="1">
    <source>
        <dbReference type="SAM" id="Phobius"/>
    </source>
</evidence>
<keyword evidence="3" id="KW-1185">Reference proteome</keyword>
<reference evidence="2 3" key="1">
    <citation type="journal article" date="2021" name="Front. Microbiol.">
        <title>Comprehensive Comparative Genomics and Phenotyping of Methylobacterium Species.</title>
        <authorList>
            <person name="Alessa O."/>
            <person name="Ogura Y."/>
            <person name="Fujitani Y."/>
            <person name="Takami H."/>
            <person name="Hayashi T."/>
            <person name="Sahin N."/>
            <person name="Tani A."/>
        </authorList>
    </citation>
    <scope>NUCLEOTIDE SEQUENCE [LARGE SCALE GENOMIC DNA]</scope>
    <source>
        <strain evidence="2 3">DSM 23679</strain>
    </source>
</reference>
<accession>A0ABQ4QJM3</accession>
<dbReference type="EMBL" id="BPQG01000050">
    <property type="protein sequence ID" value="GJD45362.1"/>
    <property type="molecule type" value="Genomic_DNA"/>
</dbReference>
<name>A0ABQ4QJM3_9HYPH</name>
<evidence type="ECO:0008006" key="4">
    <source>
        <dbReference type="Google" id="ProtNLM"/>
    </source>
</evidence>
<feature type="transmembrane region" description="Helical" evidence="1">
    <location>
        <begin position="53"/>
        <end position="70"/>
    </location>
</feature>
<organism evidence="2 3">
    <name type="scientific">Methylobacterium cerastii</name>
    <dbReference type="NCBI Taxonomy" id="932741"/>
    <lineage>
        <taxon>Bacteria</taxon>
        <taxon>Pseudomonadati</taxon>
        <taxon>Pseudomonadota</taxon>
        <taxon>Alphaproteobacteria</taxon>
        <taxon>Hyphomicrobiales</taxon>
        <taxon>Methylobacteriaceae</taxon>
        <taxon>Methylobacterium</taxon>
    </lineage>
</organism>
<keyword evidence="1" id="KW-1133">Transmembrane helix</keyword>
<evidence type="ECO:0000313" key="2">
    <source>
        <dbReference type="EMBL" id="GJD45362.1"/>
    </source>
</evidence>
<gene>
    <name evidence="2" type="ORF">AFCDBAGC_3234</name>
</gene>
<protein>
    <recommendedName>
        <fullName evidence="4">DoxX family protein</fullName>
    </recommendedName>
</protein>
<sequence>MTGARTTQAPDGPGRVWLRRGLVGLYGLVGAVHLASPDTLMPIMPAWVPEPRLVILGTGLCEIAGALALTSPTWRRAAGIGLALYALCVWPANVKQAIEGIVVPPLPDSWWYHGPRLAFQPVLIWVGLYAGGAIDWPFGGARR</sequence>
<comment type="caution">
    <text evidence="2">The sequence shown here is derived from an EMBL/GenBank/DDBJ whole genome shotgun (WGS) entry which is preliminary data.</text>
</comment>
<feature type="transmembrane region" description="Helical" evidence="1">
    <location>
        <begin position="118"/>
        <end position="138"/>
    </location>
</feature>